<evidence type="ECO:0000313" key="2">
    <source>
        <dbReference type="EMBL" id="NYE04327.1"/>
    </source>
</evidence>
<sequence length="47" mass="5281">MAEEKKTSKPIETNSNLDQYNNDRHNDNAKAAAANEPIIPRINTDNL</sequence>
<dbReference type="Proteomes" id="UP000548423">
    <property type="component" value="Unassembled WGS sequence"/>
</dbReference>
<dbReference type="EMBL" id="JACCBX010000002">
    <property type="protein sequence ID" value="NYE04327.1"/>
    <property type="molecule type" value="Genomic_DNA"/>
</dbReference>
<protein>
    <submittedName>
        <fullName evidence="2">Uncharacterized protein</fullName>
    </submittedName>
</protein>
<proteinExistence type="predicted"/>
<comment type="caution">
    <text evidence="2">The sequence shown here is derived from an EMBL/GenBank/DDBJ whole genome shotgun (WGS) entry which is preliminary data.</text>
</comment>
<reference evidence="3" key="1">
    <citation type="submission" date="2020-07" db="EMBL/GenBank/DDBJ databases">
        <authorList>
            <person name="Partida-Martinez L."/>
            <person name="Huntemann M."/>
            <person name="Clum A."/>
            <person name="Wang J."/>
            <person name="Palaniappan K."/>
            <person name="Ritter S."/>
            <person name="Chen I.-M."/>
            <person name="Stamatis D."/>
            <person name="Reddy T."/>
            <person name="O'Malley R."/>
            <person name="Daum C."/>
            <person name="Shapiro N."/>
            <person name="Ivanova N."/>
            <person name="Kyrpides N."/>
            <person name="Woyke T."/>
        </authorList>
    </citation>
    <scope>NUCLEOTIDE SEQUENCE [LARGE SCALE GENOMIC DNA]</scope>
    <source>
        <strain evidence="3">AT2.8</strain>
    </source>
</reference>
<dbReference type="AlphaFoldDB" id="A0A852T957"/>
<organism evidence="2 3">
    <name type="scientific">Neobacillus niacini</name>
    <dbReference type="NCBI Taxonomy" id="86668"/>
    <lineage>
        <taxon>Bacteria</taxon>
        <taxon>Bacillati</taxon>
        <taxon>Bacillota</taxon>
        <taxon>Bacilli</taxon>
        <taxon>Bacillales</taxon>
        <taxon>Bacillaceae</taxon>
        <taxon>Neobacillus</taxon>
    </lineage>
</organism>
<gene>
    <name evidence="2" type="ORF">F4694_001071</name>
</gene>
<evidence type="ECO:0000256" key="1">
    <source>
        <dbReference type="SAM" id="MobiDB-lite"/>
    </source>
</evidence>
<feature type="compositionally biased region" description="Polar residues" evidence="1">
    <location>
        <begin position="10"/>
        <end position="20"/>
    </location>
</feature>
<feature type="region of interest" description="Disordered" evidence="1">
    <location>
        <begin position="1"/>
        <end position="47"/>
    </location>
</feature>
<accession>A0A852T957</accession>
<reference evidence="3" key="2">
    <citation type="submission" date="2020-08" db="EMBL/GenBank/DDBJ databases">
        <title>The Agave Microbiome: Exploring the role of microbial communities in plant adaptations to desert environments.</title>
        <authorList>
            <person name="Partida-Martinez L.P."/>
        </authorList>
    </citation>
    <scope>NUCLEOTIDE SEQUENCE [LARGE SCALE GENOMIC DNA]</scope>
    <source>
        <strain evidence="3">AT2.8</strain>
    </source>
</reference>
<name>A0A852T957_9BACI</name>
<evidence type="ECO:0000313" key="3">
    <source>
        <dbReference type="Proteomes" id="UP000548423"/>
    </source>
</evidence>